<dbReference type="PROSITE" id="PS00138">
    <property type="entry name" value="SUBTILASE_SER"/>
    <property type="match status" value="1"/>
</dbReference>
<dbReference type="Gene3D" id="3.40.50.200">
    <property type="entry name" value="Peptidase S8/S53 domain"/>
    <property type="match status" value="1"/>
</dbReference>
<dbReference type="STRING" id="417292.SAMN05421806_115151"/>
<keyword evidence="4 6" id="KW-0720">Serine protease</keyword>
<dbReference type="Gene3D" id="2.60.40.10">
    <property type="entry name" value="Immunoglobulins"/>
    <property type="match status" value="1"/>
</dbReference>
<feature type="active site" description="Charge relay system" evidence="5 6">
    <location>
        <position position="258"/>
    </location>
</feature>
<feature type="chain" id="PRO_5011672916" evidence="7">
    <location>
        <begin position="29"/>
        <end position="1237"/>
    </location>
</feature>
<dbReference type="GO" id="GO:0004252">
    <property type="term" value="F:serine-type endopeptidase activity"/>
    <property type="evidence" value="ECO:0007669"/>
    <property type="project" value="UniProtKB-UniRule"/>
</dbReference>
<dbReference type="EMBL" id="FNFF01000015">
    <property type="protein sequence ID" value="SDK98650.1"/>
    <property type="molecule type" value="Genomic_DNA"/>
</dbReference>
<proteinExistence type="inferred from homology"/>
<evidence type="ECO:0000313" key="9">
    <source>
        <dbReference type="EMBL" id="SDK98650.1"/>
    </source>
</evidence>
<dbReference type="OrthoDB" id="9795680at2"/>
<evidence type="ECO:0000256" key="4">
    <source>
        <dbReference type="ARBA" id="ARBA00022825"/>
    </source>
</evidence>
<dbReference type="InterPro" id="IPR022398">
    <property type="entry name" value="Peptidase_S8_His-AS"/>
</dbReference>
<dbReference type="PANTHER" id="PTHR43399">
    <property type="entry name" value="SUBTILISIN-RELATED"/>
    <property type="match status" value="1"/>
</dbReference>
<dbReference type="Pfam" id="PF00082">
    <property type="entry name" value="Peptidase_S8"/>
    <property type="match status" value="1"/>
</dbReference>
<feature type="signal peptide" evidence="7">
    <location>
        <begin position="1"/>
        <end position="28"/>
    </location>
</feature>
<evidence type="ECO:0000256" key="3">
    <source>
        <dbReference type="ARBA" id="ARBA00022801"/>
    </source>
</evidence>
<dbReference type="InterPro" id="IPR023828">
    <property type="entry name" value="Peptidase_S8_Ser-AS"/>
</dbReference>
<feature type="active site" description="Charge relay system" evidence="5 6">
    <location>
        <position position="434"/>
    </location>
</feature>
<evidence type="ECO:0000259" key="8">
    <source>
        <dbReference type="Pfam" id="PF00082"/>
    </source>
</evidence>
<reference evidence="9 10" key="1">
    <citation type="submission" date="2016-10" db="EMBL/GenBank/DDBJ databases">
        <authorList>
            <person name="de Groot N.N."/>
        </authorList>
    </citation>
    <scope>NUCLEOTIDE SEQUENCE [LARGE SCALE GENOMIC DNA]</scope>
    <source>
        <strain evidence="9 10">CGMCC 4.5727</strain>
    </source>
</reference>
<dbReference type="RefSeq" id="WP_093615499.1">
    <property type="nucleotide sequence ID" value="NZ_FNFF01000015.1"/>
</dbReference>
<dbReference type="InterPro" id="IPR051048">
    <property type="entry name" value="Peptidase_S8/S53_subtilisin"/>
</dbReference>
<dbReference type="InterPro" id="IPR036852">
    <property type="entry name" value="Peptidase_S8/S53_dom_sf"/>
</dbReference>
<dbReference type="GO" id="GO:0005975">
    <property type="term" value="P:carbohydrate metabolic process"/>
    <property type="evidence" value="ECO:0007669"/>
    <property type="project" value="UniProtKB-ARBA"/>
</dbReference>
<accession>A0A1G9GDD9</accession>
<dbReference type="InterPro" id="IPR013783">
    <property type="entry name" value="Ig-like_fold"/>
</dbReference>
<dbReference type="InterPro" id="IPR000209">
    <property type="entry name" value="Peptidase_S8/S53_dom"/>
</dbReference>
<evidence type="ECO:0000256" key="1">
    <source>
        <dbReference type="ARBA" id="ARBA00011073"/>
    </source>
</evidence>
<keyword evidence="10" id="KW-1185">Reference proteome</keyword>
<feature type="active site" description="Charge relay system" evidence="5 6">
    <location>
        <position position="226"/>
    </location>
</feature>
<dbReference type="GO" id="GO:0006508">
    <property type="term" value="P:proteolysis"/>
    <property type="evidence" value="ECO:0007669"/>
    <property type="project" value="UniProtKB-KW"/>
</dbReference>
<dbReference type="PANTHER" id="PTHR43399:SF4">
    <property type="entry name" value="CELL WALL-ASSOCIATED PROTEASE"/>
    <property type="match status" value="1"/>
</dbReference>
<name>A0A1G9GDD9_9ACTN</name>
<dbReference type="Proteomes" id="UP000199155">
    <property type="component" value="Unassembled WGS sequence"/>
</dbReference>
<keyword evidence="7" id="KW-0732">Signal</keyword>
<evidence type="ECO:0000256" key="5">
    <source>
        <dbReference type="PIRSR" id="PIRSR615500-1"/>
    </source>
</evidence>
<evidence type="ECO:0000256" key="7">
    <source>
        <dbReference type="SAM" id="SignalP"/>
    </source>
</evidence>
<protein>
    <submittedName>
        <fullName evidence="9">Serine protease, subtilisin family</fullName>
    </submittedName>
</protein>
<dbReference type="InterPro" id="IPR015500">
    <property type="entry name" value="Peptidase_S8_subtilisin-rel"/>
</dbReference>
<feature type="domain" description="Peptidase S8/S53" evidence="8">
    <location>
        <begin position="217"/>
        <end position="481"/>
    </location>
</feature>
<organism evidence="9 10">
    <name type="scientific">Streptomyces indicus</name>
    <dbReference type="NCBI Taxonomy" id="417292"/>
    <lineage>
        <taxon>Bacteria</taxon>
        <taxon>Bacillati</taxon>
        <taxon>Actinomycetota</taxon>
        <taxon>Actinomycetes</taxon>
        <taxon>Kitasatosporales</taxon>
        <taxon>Streptomycetaceae</taxon>
        <taxon>Streptomyces</taxon>
    </lineage>
</organism>
<keyword evidence="2 6" id="KW-0645">Protease</keyword>
<evidence type="ECO:0000313" key="10">
    <source>
        <dbReference type="Proteomes" id="UP000199155"/>
    </source>
</evidence>
<evidence type="ECO:0000256" key="6">
    <source>
        <dbReference type="PROSITE-ProRule" id="PRU01240"/>
    </source>
</evidence>
<evidence type="ECO:0000256" key="2">
    <source>
        <dbReference type="ARBA" id="ARBA00022670"/>
    </source>
</evidence>
<dbReference type="PRINTS" id="PR00723">
    <property type="entry name" value="SUBTILISIN"/>
</dbReference>
<dbReference type="SUPFAM" id="SSF52743">
    <property type="entry name" value="Subtilisin-like"/>
    <property type="match status" value="1"/>
</dbReference>
<dbReference type="CDD" id="cd07487">
    <property type="entry name" value="Peptidases_S8_1"/>
    <property type="match status" value="1"/>
</dbReference>
<comment type="similarity">
    <text evidence="1 6">Belongs to the peptidase S8 family.</text>
</comment>
<dbReference type="AlphaFoldDB" id="A0A1G9GDD9"/>
<gene>
    <name evidence="9" type="ORF">SAMN05421806_115151</name>
</gene>
<dbReference type="PROSITE" id="PS00137">
    <property type="entry name" value="SUBTILASE_HIS"/>
    <property type="match status" value="1"/>
</dbReference>
<sequence length="1237" mass="129229">MARRRRYAGIVAATAVALLATGIPQAPAAPGGGEAAADPRRLPAPATKTVTLLSGDRVALTGSGEGLQVTSVTPGEGREHIAFSRARVEGREYVIPVDATEALARGRLDRGLFDVSTLAAEGYDDASRKTIPLIATEQTALEGAARGAAFDGLGLTARTVQKSEAADVWREFVEDAAGDSRSARATKLWLDGKVKASLDESVAMTGAPQAWKSGLDGKGVKVAVLDTGADTAHPDLAGRVSAEKDFTWDESPQDFNGHGTHVSSTVAGGGQASGGRYKGVAPGAELINGKVLDGGGSGYISWILDGMEWAAAQDADIVSMSLGSSLPSDGSDPLSQAVERLTADGGPLFVIAAGNEGRPGSVGSPGVAPSALTVGSVTKQGGMSAFSSQGPALAESAVKPELTAPGSEITAARAKGTSEEGQGSDAYVTMSGTSMATPHVAGAAAILKQKHPEWDAQQLKSALVGSADAVPDASVYEQGAGSVDIPAALGARVQASPAAVSAKLVGDGAEDVTRTLTYRNTGTRNVRLSLGTEGSAAVSLAANRLTVPAGGSTEVAVRIDASRAAAGTHSAWIEARGSDGSRVRTPVGIETVPGEAKLTLAPGGLREGVSHAYTHVVWQNVRTGASDIVGFTTGTEEITLPKGEYRLLADVWEYRNAGNGVTTAMSTVSLAERVRLDGDKAVTIDVSDAKPVEVGVDDPAVRLDGVSAQGLVSDTGTGPTGLLTPMFSGRFTPYAVESEPMEGLSYFAGGTWSEPLMRATTLGDDPVDISVYPVYFARIEWDIEAELADAGTGADLTGLELTDKIVLFTPESAANGAERTRRYRAILEHKPAAVIFAGSWLDSEPEDNIVLTQEPGPTLLRERLAASEGPVTLKIAGKRNTGDKYFTFHHSEDGVPGGARWKDRKRDLAAVQHSLRTTGYPNDPKAFYGWVTYEGTVLAQQEVLVRAPHRFTGYYSPGLPWTTATFEYATDVALGAQYTAPTVYEAGRAPRKDHWLTGPFGPALGQSTLYGATPAARDGDKLKLDVPMFSDAAGHRSERVASIESGTTELRNSKGELVGRNGFGGRGSFDVPARSDRYTLTASAQREDSSWYLGTSVSDTWTFRSGHTASSRALPLLDVRYDMAVLDGDNSFAAERPFSFGVSFPYQKGASGVPVGRVKVEYSTDDGSTWTSATVSRRHDGAWSVSVPGLAESHVSLRVTGTAPDGTSVTETVTRAFKVGCPSDWCSYAPEWPGWND</sequence>
<dbReference type="PROSITE" id="PS51892">
    <property type="entry name" value="SUBTILASE"/>
    <property type="match status" value="1"/>
</dbReference>
<keyword evidence="3 6" id="KW-0378">Hydrolase</keyword>